<evidence type="ECO:0000313" key="3">
    <source>
        <dbReference type="EMBL" id="MCW0481571.1"/>
    </source>
</evidence>
<accession>A0AA41Y4W3</accession>
<feature type="transmembrane region" description="Helical" evidence="2">
    <location>
        <begin position="77"/>
        <end position="108"/>
    </location>
</feature>
<keyword evidence="4" id="KW-1185">Reference proteome</keyword>
<keyword evidence="1" id="KW-0175">Coiled coil</keyword>
<keyword evidence="2" id="KW-1133">Transmembrane helix</keyword>
<keyword evidence="2" id="KW-0812">Transmembrane</keyword>
<gene>
    <name evidence="3" type="ORF">N2K84_02445</name>
</gene>
<comment type="caution">
    <text evidence="3">The sequence shown here is derived from an EMBL/GenBank/DDBJ whole genome shotgun (WGS) entry which is preliminary data.</text>
</comment>
<dbReference type="AlphaFoldDB" id="A0AA41Y4W3"/>
<sequence length="185" mass="21142">MGLLLYILAAIAFSVYAAYKSAYFAATQYWGLKLTYSRETIESLTANKQINHYLKKINLNGLQSAITPRNQKTKRTIIAAFNLLFFFAGAFAFVWYVPILTLFGILILKNLVRQALPTASSLKSLEKVIAEMEKESRLLEEQERLQEKEASDFFIDQLRLSLVPSKPDARLSHPRHLQNSRVEVI</sequence>
<protein>
    <submittedName>
        <fullName evidence="3">Uncharacterized protein</fullName>
    </submittedName>
</protein>
<organism evidence="3 4">
    <name type="scientific">Gaoshiqia sediminis</name>
    <dbReference type="NCBI Taxonomy" id="2986998"/>
    <lineage>
        <taxon>Bacteria</taxon>
        <taxon>Pseudomonadati</taxon>
        <taxon>Bacteroidota</taxon>
        <taxon>Bacteroidia</taxon>
        <taxon>Marinilabiliales</taxon>
        <taxon>Prolixibacteraceae</taxon>
        <taxon>Gaoshiqia</taxon>
    </lineage>
</organism>
<feature type="coiled-coil region" evidence="1">
    <location>
        <begin position="122"/>
        <end position="149"/>
    </location>
</feature>
<dbReference type="Proteomes" id="UP001163821">
    <property type="component" value="Unassembled WGS sequence"/>
</dbReference>
<name>A0AA41Y4W3_9BACT</name>
<dbReference type="RefSeq" id="WP_282590181.1">
    <property type="nucleotide sequence ID" value="NZ_JAPAAF010000002.1"/>
</dbReference>
<evidence type="ECO:0000256" key="2">
    <source>
        <dbReference type="SAM" id="Phobius"/>
    </source>
</evidence>
<evidence type="ECO:0000313" key="4">
    <source>
        <dbReference type="Proteomes" id="UP001163821"/>
    </source>
</evidence>
<reference evidence="3" key="1">
    <citation type="submission" date="2022-10" db="EMBL/GenBank/DDBJ databases">
        <title>Gaoshiqiia sediminis gen. nov., sp. nov., isolated from coastal sediment.</title>
        <authorList>
            <person name="Yu W.X."/>
            <person name="Mu D.S."/>
            <person name="Du J.Z."/>
            <person name="Liang Y.Q."/>
        </authorList>
    </citation>
    <scope>NUCLEOTIDE SEQUENCE</scope>
    <source>
        <strain evidence="3">A06</strain>
    </source>
</reference>
<proteinExistence type="predicted"/>
<dbReference type="EMBL" id="JAPAAF010000002">
    <property type="protein sequence ID" value="MCW0481571.1"/>
    <property type="molecule type" value="Genomic_DNA"/>
</dbReference>
<keyword evidence="2" id="KW-0472">Membrane</keyword>
<evidence type="ECO:0000256" key="1">
    <source>
        <dbReference type="SAM" id="Coils"/>
    </source>
</evidence>